<dbReference type="AlphaFoldDB" id="A0A0R3SSG9"/>
<feature type="transmembrane region" description="Helical" evidence="1">
    <location>
        <begin position="23"/>
        <end position="44"/>
    </location>
</feature>
<dbReference type="Proteomes" id="UP000274504">
    <property type="component" value="Unassembled WGS sequence"/>
</dbReference>
<organism evidence="4">
    <name type="scientific">Hymenolepis diminuta</name>
    <name type="common">Rat tapeworm</name>
    <dbReference type="NCBI Taxonomy" id="6216"/>
    <lineage>
        <taxon>Eukaryota</taxon>
        <taxon>Metazoa</taxon>
        <taxon>Spiralia</taxon>
        <taxon>Lophotrochozoa</taxon>
        <taxon>Platyhelminthes</taxon>
        <taxon>Cestoda</taxon>
        <taxon>Eucestoda</taxon>
        <taxon>Cyclophyllidea</taxon>
        <taxon>Hymenolepididae</taxon>
        <taxon>Hymenolepis</taxon>
    </lineage>
</organism>
<feature type="transmembrane region" description="Helical" evidence="1">
    <location>
        <begin position="50"/>
        <end position="69"/>
    </location>
</feature>
<dbReference type="EMBL" id="UYSG01011050">
    <property type="protein sequence ID" value="VDL60555.1"/>
    <property type="molecule type" value="Genomic_DNA"/>
</dbReference>
<evidence type="ECO:0000313" key="3">
    <source>
        <dbReference type="Proteomes" id="UP000274504"/>
    </source>
</evidence>
<sequence>MIGTKRVEVISKRIDIDFRFKEGVLLLVVVGVGIVVAVVVVVVIGLVEVVVVAVGVVNLVGGIVILVDLERKIGGNNVRPLAANIGGINSLVLQQIRLTMPNIHVKRANTLRDLDADLIQYIVV</sequence>
<reference evidence="2 3" key="2">
    <citation type="submission" date="2018-11" db="EMBL/GenBank/DDBJ databases">
        <authorList>
            <consortium name="Pathogen Informatics"/>
        </authorList>
    </citation>
    <scope>NUCLEOTIDE SEQUENCE [LARGE SCALE GENOMIC DNA]</scope>
</reference>
<name>A0A0R3SSG9_HYMDI</name>
<gene>
    <name evidence="2" type="ORF">HDID_LOCUS8237</name>
</gene>
<evidence type="ECO:0000313" key="4">
    <source>
        <dbReference type="WBParaSite" id="HDID_0000823901-mRNA-1"/>
    </source>
</evidence>
<keyword evidence="1" id="KW-0472">Membrane</keyword>
<keyword evidence="1" id="KW-0812">Transmembrane</keyword>
<dbReference type="WBParaSite" id="HDID_0000823901-mRNA-1">
    <property type="protein sequence ID" value="HDID_0000823901-mRNA-1"/>
    <property type="gene ID" value="HDID_0000823901"/>
</dbReference>
<keyword evidence="1" id="KW-1133">Transmembrane helix</keyword>
<evidence type="ECO:0000256" key="1">
    <source>
        <dbReference type="SAM" id="Phobius"/>
    </source>
</evidence>
<accession>A0A0R3SSG9</accession>
<protein>
    <submittedName>
        <fullName evidence="4">ABC transmembrane type-1 domain-containing protein</fullName>
    </submittedName>
</protein>
<reference evidence="4" key="1">
    <citation type="submission" date="2017-02" db="UniProtKB">
        <authorList>
            <consortium name="WormBaseParasite"/>
        </authorList>
    </citation>
    <scope>IDENTIFICATION</scope>
</reference>
<proteinExistence type="predicted"/>
<evidence type="ECO:0000313" key="2">
    <source>
        <dbReference type="EMBL" id="VDL60555.1"/>
    </source>
</evidence>